<dbReference type="EMBL" id="BSXS01004625">
    <property type="protein sequence ID" value="GME83265.1"/>
    <property type="molecule type" value="Genomic_DNA"/>
</dbReference>
<reference evidence="1" key="1">
    <citation type="submission" date="2023-04" db="EMBL/GenBank/DDBJ databases">
        <title>Ambrosiozyma monospora NBRC 10751.</title>
        <authorList>
            <person name="Ichikawa N."/>
            <person name="Sato H."/>
            <person name="Tonouchi N."/>
        </authorList>
    </citation>
    <scope>NUCLEOTIDE SEQUENCE</scope>
    <source>
        <strain evidence="1">NBRC 10751</strain>
    </source>
</reference>
<protein>
    <submittedName>
        <fullName evidence="1">Unnamed protein product</fullName>
    </submittedName>
</protein>
<keyword evidence="2" id="KW-1185">Reference proteome</keyword>
<name>A0ACB5T7Q5_AMBMO</name>
<dbReference type="Proteomes" id="UP001165064">
    <property type="component" value="Unassembled WGS sequence"/>
</dbReference>
<evidence type="ECO:0000313" key="2">
    <source>
        <dbReference type="Proteomes" id="UP001165064"/>
    </source>
</evidence>
<proteinExistence type="predicted"/>
<accession>A0ACB5T7Q5</accession>
<organism evidence="1 2">
    <name type="scientific">Ambrosiozyma monospora</name>
    <name type="common">Yeast</name>
    <name type="synonym">Endomycopsis monosporus</name>
    <dbReference type="NCBI Taxonomy" id="43982"/>
    <lineage>
        <taxon>Eukaryota</taxon>
        <taxon>Fungi</taxon>
        <taxon>Dikarya</taxon>
        <taxon>Ascomycota</taxon>
        <taxon>Saccharomycotina</taxon>
        <taxon>Pichiomycetes</taxon>
        <taxon>Pichiales</taxon>
        <taxon>Pichiaceae</taxon>
        <taxon>Ambrosiozyma</taxon>
    </lineage>
</organism>
<gene>
    <name evidence="1" type="ORF">Amon02_000606100</name>
</gene>
<comment type="caution">
    <text evidence="1">The sequence shown here is derived from an EMBL/GenBank/DDBJ whole genome shotgun (WGS) entry which is preliminary data.</text>
</comment>
<sequence>MGSSLGRSILVEYQDQKKFIDLYPIQMASTVVDLTGDQNILTTNFDTCTLILQLGAILNTVPSWKKTHRLRVVVFVEYESAMDEERERVSSLLEILRIEATILVLCLNTGNFASYNYILKGESTHDATLEKRIDKLLEEDEWWRMLKGFRRDEDRVPIFTPARTKHLNPRVVSKIAKSSKIRYNSSKLNKLGVSLSFIANKISKRDINRTLDDDPSDDDVNASDAESIMSFTSTKSATSVTSPLLKPTSNMSSASLQNEHSSTAHHLRRPLLQTIKSSSSIRRGQSTMGFSADTMPNSQVFENAQGNEPSVGFVHDDVSSVKSRSISMDMTSPTKESTFKLDISKKPLSVRPASSMSSLRNMMTGSSLSPQQQQNTSSTKSKAESPEAQQKSQSLLQQTQPLLPPPSNPPHQQQQQQPHSALPGISESTTAYDNLH</sequence>
<evidence type="ECO:0000313" key="1">
    <source>
        <dbReference type="EMBL" id="GME83265.1"/>
    </source>
</evidence>